<feature type="compositionally biased region" description="Low complexity" evidence="1">
    <location>
        <begin position="32"/>
        <end position="41"/>
    </location>
</feature>
<organism evidence="2 3">
    <name type="scientific">Nocardiopsis tropica</name>
    <dbReference type="NCBI Taxonomy" id="109330"/>
    <lineage>
        <taxon>Bacteria</taxon>
        <taxon>Bacillati</taxon>
        <taxon>Actinomycetota</taxon>
        <taxon>Actinomycetes</taxon>
        <taxon>Streptosporangiales</taxon>
        <taxon>Nocardiopsidaceae</taxon>
        <taxon>Nocardiopsis</taxon>
    </lineage>
</organism>
<sequence length="161" mass="16759">MQAHNEIPHGGIPQGLPGRDAVGGYGAGSPGTPGAAAVPAGPGAPGHQDAGPLVRPYVIAQGREHADTVRLDMISVVIAAKRAEVDEMALEPEQLRILELCRRPQSVAEVSAHLDIPVAVVKVLLSDLLNRGLALARAPYTAKSPVSRDVLQAVLDGIQRL</sequence>
<dbReference type="RefSeq" id="WP_330161341.1">
    <property type="nucleotide sequence ID" value="NZ_BAAAJA010000037.1"/>
</dbReference>
<dbReference type="PANTHER" id="PTHR36221">
    <property type="entry name" value="DUF742 DOMAIN-CONTAINING PROTEIN"/>
    <property type="match status" value="1"/>
</dbReference>
<evidence type="ECO:0000256" key="1">
    <source>
        <dbReference type="SAM" id="MobiDB-lite"/>
    </source>
</evidence>
<protein>
    <submittedName>
        <fullName evidence="2">DUF742 domain-containing protein</fullName>
    </submittedName>
</protein>
<dbReference type="Pfam" id="PF05331">
    <property type="entry name" value="DUF742"/>
    <property type="match status" value="1"/>
</dbReference>
<evidence type="ECO:0000313" key="2">
    <source>
        <dbReference type="EMBL" id="MEE2054499.1"/>
    </source>
</evidence>
<reference evidence="2 3" key="1">
    <citation type="submission" date="2023-07" db="EMBL/GenBank/DDBJ databases">
        <authorList>
            <person name="Girao M."/>
            <person name="Carvalho M.F."/>
        </authorList>
    </citation>
    <scope>NUCLEOTIDE SEQUENCE [LARGE SCALE GENOMIC DNA]</scope>
    <source>
        <strain evidence="2 3">66/93</strain>
    </source>
</reference>
<evidence type="ECO:0000313" key="3">
    <source>
        <dbReference type="Proteomes" id="UP001348641"/>
    </source>
</evidence>
<feature type="region of interest" description="Disordered" evidence="1">
    <location>
        <begin position="1"/>
        <end position="49"/>
    </location>
</feature>
<name>A0ABU7KYY1_9ACTN</name>
<comment type="caution">
    <text evidence="2">The sequence shown here is derived from an EMBL/GenBank/DDBJ whole genome shotgun (WGS) entry which is preliminary data.</text>
</comment>
<proteinExistence type="predicted"/>
<gene>
    <name evidence="2" type="ORF">Q8A49_28790</name>
</gene>
<feature type="compositionally biased region" description="Gly residues" evidence="1">
    <location>
        <begin position="21"/>
        <end position="31"/>
    </location>
</feature>
<dbReference type="PANTHER" id="PTHR36221:SF1">
    <property type="entry name" value="DUF742 DOMAIN-CONTAINING PROTEIN"/>
    <property type="match status" value="1"/>
</dbReference>
<dbReference type="Proteomes" id="UP001348641">
    <property type="component" value="Unassembled WGS sequence"/>
</dbReference>
<dbReference type="InterPro" id="IPR007995">
    <property type="entry name" value="DUF742"/>
</dbReference>
<dbReference type="EMBL" id="JAUUCC010000114">
    <property type="protein sequence ID" value="MEE2054499.1"/>
    <property type="molecule type" value="Genomic_DNA"/>
</dbReference>
<accession>A0ABU7KYY1</accession>